<evidence type="ECO:0000313" key="3">
    <source>
        <dbReference type="Proteomes" id="UP000160099"/>
    </source>
</evidence>
<dbReference type="EMBL" id="KJ627438">
    <property type="protein sequence ID" value="AIC32421.1"/>
    <property type="molecule type" value="Genomic_DNA"/>
</dbReference>
<evidence type="ECO:0000313" key="2">
    <source>
        <dbReference type="EMBL" id="BAF48880.1"/>
    </source>
</evidence>
<evidence type="ECO:0000313" key="4">
    <source>
        <dbReference type="Proteomes" id="UP000169752"/>
    </source>
</evidence>
<gene>
    <name evidence="1" type="ORF">CyHV3-GZ_ORF66L</name>
    <name evidence="2" type="ORF">KHVJ076</name>
</gene>
<proteinExistence type="predicted"/>
<name>A4FTH5_CYHV3</name>
<organism evidence="2 4">
    <name type="scientific">Cyprinid herpesvirus 3</name>
    <name type="common">CyHV-3</name>
    <dbReference type="NCBI Taxonomy" id="180230"/>
    <lineage>
        <taxon>Viruses</taxon>
        <taxon>Duplodnaviria</taxon>
        <taxon>Heunggongvirae</taxon>
        <taxon>Peploviricota</taxon>
        <taxon>Herviviricetes</taxon>
        <taxon>Herpesvirales</taxon>
        <taxon>Alloherpesviridae</taxon>
        <taxon>Cyvirus</taxon>
        <taxon>Cyvirus cyprinidallo3</taxon>
    </lineage>
</organism>
<dbReference type="EMBL" id="AP008984">
    <property type="protein sequence ID" value="BAF48880.1"/>
    <property type="molecule type" value="Genomic_DNA"/>
</dbReference>
<reference evidence="1 3" key="2">
    <citation type="journal article" date="2015" name="Vet. Microbiol.">
        <title>Whole-genome sequence of a novel Chinese cyprinid herpesvirus 3 isolate reveals the existence of a distinct European genotype in East Asia.</title>
        <authorList>
            <person name="Li W."/>
            <person name="Lee X."/>
            <person name="Weng S."/>
            <person name="He J."/>
            <person name="Dong C."/>
        </authorList>
    </citation>
    <scope>NUCLEOTIDE SEQUENCE [LARGE SCALE GENOMIC DNA]</scope>
    <source>
        <strain evidence="1">KHV-GZ11</strain>
    </source>
</reference>
<dbReference type="Proteomes" id="UP000160099">
    <property type="component" value="Segment"/>
</dbReference>
<sequence length="396" mass="44811">MVSLQQPTKDGLSLGGFDHEIINVPLWCCTASDKIEHFEIMVRCNLGALDEVCHLKDFRALIKTCLESRNLTDVIYTGGGILTAGAPLYAFMKRWNNAVDSVKAKLEVIGATQLAADYNHLIELAARKGTLFEESDVDIITQAIVLCTRDGEDFSRLFTFYGVVTFQSFHTWENMEFSYDRPRQFQIVREGATTIEMARLDLTYKVPYSKVTNPYLVLAALPEKVRGLGSLTKLELFYWSDTCREMRACLASESEGHRCLDSGIHNADQAVIDKWNKSVTHKLYPDTFVSAAFVMGKQVTANPFSPLEKYRAPHYNIWSTDGWKLIHRDSMVELETIENPPVPDPTEPVPRPIRAEPYPAELNAALHSVDPQCTLEPAWVDPRQSTYHQLEDMLEV</sequence>
<dbReference type="Proteomes" id="UP000169752">
    <property type="component" value="Segment"/>
</dbReference>
<protein>
    <submittedName>
        <fullName evidence="1">ORF66L</fullName>
    </submittedName>
</protein>
<reference evidence="2 4" key="1">
    <citation type="journal article" date="2007" name="J. Virol.">
        <title>Genome sequences of three koi herpesvirus isolates representing the expanding distribution of an emerging disease threatening koi and common carp worldwide.</title>
        <authorList>
            <person name="Aoki T."/>
            <person name="Hirono I."/>
            <person name="Kurokawa K."/>
            <person name="Fukuda H."/>
            <person name="Nahary R."/>
            <person name="Eldar A."/>
            <person name="Davison A.J."/>
            <person name="Waltzek T.B."/>
            <person name="Bercovier H."/>
            <person name="Hedrick R.P."/>
        </authorList>
    </citation>
    <scope>NUCLEOTIDE SEQUENCE [LARGE SCALE GENOMIC DNA]</scope>
    <source>
        <strain evidence="2">TUMST1</strain>
    </source>
</reference>
<evidence type="ECO:0000313" key="1">
    <source>
        <dbReference type="EMBL" id="AIC32421.1"/>
    </source>
</evidence>
<accession>A4FTH5</accession>